<gene>
    <name evidence="5" type="primary">Raver2</name>
    <name evidence="5" type="ORF">GTO96_0008805</name>
</gene>
<evidence type="ECO:0000256" key="1">
    <source>
        <dbReference type="ARBA" id="ARBA00022884"/>
    </source>
</evidence>
<dbReference type="Gene3D" id="3.30.70.330">
    <property type="match status" value="2"/>
</dbReference>
<accession>A0A8X7X3H5</accession>
<evidence type="ECO:0000313" key="5">
    <source>
        <dbReference type="EMBL" id="KAG2461778.1"/>
    </source>
</evidence>
<organism evidence="5 6">
    <name type="scientific">Polypterus senegalus</name>
    <name type="common">Senegal bichir</name>
    <dbReference type="NCBI Taxonomy" id="55291"/>
    <lineage>
        <taxon>Eukaryota</taxon>
        <taxon>Metazoa</taxon>
        <taxon>Chordata</taxon>
        <taxon>Craniata</taxon>
        <taxon>Vertebrata</taxon>
        <taxon>Euteleostomi</taxon>
        <taxon>Actinopterygii</taxon>
        <taxon>Polypteriformes</taxon>
        <taxon>Polypteridae</taxon>
        <taxon>Polypterus</taxon>
    </lineage>
</organism>
<dbReference type="FunFam" id="3.30.70.330:FF:000100">
    <property type="entry name" value="Putative ribonucleoprotein PTB-binding 1"/>
    <property type="match status" value="1"/>
</dbReference>
<name>A0A8X7X3H5_POLSE</name>
<feature type="region of interest" description="Disordered" evidence="3">
    <location>
        <begin position="390"/>
        <end position="449"/>
    </location>
</feature>
<dbReference type="FunFam" id="3.30.70.330:FF:000116">
    <property type="entry name" value="Putative ribonucleoprotein PTB-binding 1"/>
    <property type="match status" value="1"/>
</dbReference>
<feature type="domain" description="RRM" evidence="4">
    <location>
        <begin position="71"/>
        <end position="149"/>
    </location>
</feature>
<dbReference type="InterPro" id="IPR035979">
    <property type="entry name" value="RBD_domain_sf"/>
</dbReference>
<feature type="domain" description="RRM" evidence="4">
    <location>
        <begin position="160"/>
        <end position="238"/>
    </location>
</feature>
<proteinExistence type="predicted"/>
<feature type="compositionally biased region" description="Low complexity" evidence="3">
    <location>
        <begin position="631"/>
        <end position="642"/>
    </location>
</feature>
<keyword evidence="1 2" id="KW-0694">RNA-binding</keyword>
<feature type="non-terminal residue" evidence="5">
    <location>
        <position position="1"/>
    </location>
</feature>
<feature type="region of interest" description="Disordered" evidence="3">
    <location>
        <begin position="608"/>
        <end position="650"/>
    </location>
</feature>
<evidence type="ECO:0000256" key="2">
    <source>
        <dbReference type="PROSITE-ProRule" id="PRU00176"/>
    </source>
</evidence>
<dbReference type="Proteomes" id="UP000886611">
    <property type="component" value="Unassembled WGS sequence"/>
</dbReference>
<evidence type="ECO:0000256" key="3">
    <source>
        <dbReference type="SAM" id="MobiDB-lite"/>
    </source>
</evidence>
<feature type="compositionally biased region" description="Polar residues" evidence="3">
    <location>
        <begin position="547"/>
        <end position="566"/>
    </location>
</feature>
<evidence type="ECO:0000259" key="4">
    <source>
        <dbReference type="PROSITE" id="PS50102"/>
    </source>
</evidence>
<keyword evidence="6" id="KW-1185">Reference proteome</keyword>
<dbReference type="GO" id="GO:0003723">
    <property type="term" value="F:RNA binding"/>
    <property type="evidence" value="ECO:0007669"/>
    <property type="project" value="UniProtKB-UniRule"/>
</dbReference>
<dbReference type="InterPro" id="IPR000504">
    <property type="entry name" value="RRM_dom"/>
</dbReference>
<dbReference type="EMBL" id="JAATIS010004524">
    <property type="protein sequence ID" value="KAG2461778.1"/>
    <property type="molecule type" value="Genomic_DNA"/>
</dbReference>
<dbReference type="PANTHER" id="PTHR23189">
    <property type="entry name" value="RNA RECOGNITION MOTIF-CONTAINING"/>
    <property type="match status" value="1"/>
</dbReference>
<dbReference type="AlphaFoldDB" id="A0A8X7X3H5"/>
<reference evidence="5 6" key="1">
    <citation type="journal article" date="2021" name="Cell">
        <title>Tracing the genetic footprints of vertebrate landing in non-teleost ray-finned fishes.</title>
        <authorList>
            <person name="Bi X."/>
            <person name="Wang K."/>
            <person name="Yang L."/>
            <person name="Pan H."/>
            <person name="Jiang H."/>
            <person name="Wei Q."/>
            <person name="Fang M."/>
            <person name="Yu H."/>
            <person name="Zhu C."/>
            <person name="Cai Y."/>
            <person name="He Y."/>
            <person name="Gan X."/>
            <person name="Zeng H."/>
            <person name="Yu D."/>
            <person name="Zhu Y."/>
            <person name="Jiang H."/>
            <person name="Qiu Q."/>
            <person name="Yang H."/>
            <person name="Zhang Y.E."/>
            <person name="Wang W."/>
            <person name="Zhu M."/>
            <person name="He S."/>
            <person name="Zhang G."/>
        </authorList>
    </citation>
    <scope>NUCLEOTIDE SEQUENCE [LARGE SCALE GENOMIC DNA]</scope>
    <source>
        <strain evidence="5">Bchr_013</strain>
    </source>
</reference>
<feature type="region of interest" description="Disordered" evidence="3">
    <location>
        <begin position="540"/>
        <end position="566"/>
    </location>
</feature>
<evidence type="ECO:0000313" key="6">
    <source>
        <dbReference type="Proteomes" id="UP000886611"/>
    </source>
</evidence>
<dbReference type="SMART" id="SM00360">
    <property type="entry name" value="RRM"/>
    <property type="match status" value="2"/>
</dbReference>
<feature type="region of interest" description="Disordered" evidence="3">
    <location>
        <begin position="802"/>
        <end position="827"/>
    </location>
</feature>
<dbReference type="PROSITE" id="PS50102">
    <property type="entry name" value="RRM"/>
    <property type="match status" value="2"/>
</dbReference>
<comment type="caution">
    <text evidence="5">The sequence shown here is derived from an EMBL/GenBank/DDBJ whole genome shotgun (WGS) entry which is preliminary data.</text>
</comment>
<dbReference type="Pfam" id="PF00076">
    <property type="entry name" value="RRM_1"/>
    <property type="match status" value="2"/>
</dbReference>
<sequence length="880" mass="94920">MGVYLAPRGVGNPLNPMHYDGQALQLFPRKQEILTFVTLLNGEQAQDAIRTFHQSTFRGKELTVQLQPTDSLLCITNLPHTFTLAQFEELVRTYGNIERCFLVYSEHSGHSKGYGFVEYMKKDSASKARSELLGKQLGEQSLMVQWTDVNQLTPDLLHSKCLCVDRLPADFSDTEELAKIFSRKYKPVFCQLAQDEGSHVGGFAVLEYESAEQAEGVLKDMDRQVIRGNEVRVSFCAPGTSGRSTLAALIAAQGVMSSNKKGLLPEPSMAQMLNSMNNPAALQVLMRSFQAAAAAKPSGIVGLPQGVSPFLRGLPLAAALLQLGNAQQNALLGNGLLLQNIVRMQMAQQQLLQLKEKQANTAPSLLGDPSRVLLQKAMGMQGPAPLSMAKGLLGDPPNGLPPEPVQLPSQSHATSAGLMSYVPSRPSLGRTGGPEQNGMSEKQSGGGVSAAGAPLVVNSYLQGVSNPVVGSMLAGVPKAASLVDKTTSGLSSSSHTSLLGEPPKDLKVPSNPYLNMASVLPSLVLQAAAPSGTKAQALQPHGGLYGSTVNPTAPQTPASQYTMEGTSDYSHQYGQYSQTATSTGYGDYTSYMQAVSQYYSQAGLQPGYQPRVSGSSGGSSKDEDLIKAPFSTSGHSGSTRGGQQPTAMPSYSSVPVLSSYVSSVAAGQPASSGLDWSHYYYKLVVRKLLRNIEDKRPVGIDLLEAMRMARRVWDEVPEETIKNCFKKAGFGQQTVDDSEEHLDEMSMETDNALASPKEWSTVLTATGANKEVSFQDFLEVDSAVNVCGELTDADIIAEMENEEQKENESGDEEEYGNNVDTLPVPSQKKARQAIDILHRFLESTPDLEENVFQSIDEIEEIVERDASSHRRQTKLTDFFL</sequence>
<feature type="non-terminal residue" evidence="5">
    <location>
        <position position="880"/>
    </location>
</feature>
<dbReference type="SUPFAM" id="SSF54928">
    <property type="entry name" value="RNA-binding domain, RBD"/>
    <property type="match status" value="2"/>
</dbReference>
<protein>
    <submittedName>
        <fullName evidence="5">RAVR2 protein</fullName>
    </submittedName>
</protein>
<dbReference type="InterPro" id="IPR012677">
    <property type="entry name" value="Nucleotide-bd_a/b_plait_sf"/>
</dbReference>